<dbReference type="Gene3D" id="2.10.109.10">
    <property type="entry name" value="Umud Fragment, subunit A"/>
    <property type="match status" value="1"/>
</dbReference>
<name>A0ABN2MBB5_9ACTN</name>
<keyword evidence="11" id="KW-1185">Reference proteome</keyword>
<keyword evidence="5 7" id="KW-0645">Protease</keyword>
<evidence type="ECO:0000256" key="2">
    <source>
        <dbReference type="ARBA" id="ARBA00004401"/>
    </source>
</evidence>
<dbReference type="PROSITE" id="PS00761">
    <property type="entry name" value="SPASE_I_3"/>
    <property type="match status" value="1"/>
</dbReference>
<dbReference type="InterPro" id="IPR019756">
    <property type="entry name" value="Pept_S26A_signal_pept_1_Ser-AS"/>
</dbReference>
<proteinExistence type="inferred from homology"/>
<dbReference type="InterPro" id="IPR019758">
    <property type="entry name" value="Pept_S26A_signal_pept_1_CS"/>
</dbReference>
<dbReference type="PANTHER" id="PTHR43390:SF1">
    <property type="entry name" value="CHLOROPLAST PROCESSING PEPTIDASE"/>
    <property type="match status" value="1"/>
</dbReference>
<dbReference type="Proteomes" id="UP001500218">
    <property type="component" value="Unassembled WGS sequence"/>
</dbReference>
<evidence type="ECO:0000313" key="10">
    <source>
        <dbReference type="EMBL" id="GAA1818556.1"/>
    </source>
</evidence>
<reference evidence="10 11" key="1">
    <citation type="journal article" date="2019" name="Int. J. Syst. Evol. Microbiol.">
        <title>The Global Catalogue of Microorganisms (GCM) 10K type strain sequencing project: providing services to taxonomists for standard genome sequencing and annotation.</title>
        <authorList>
            <consortium name="The Broad Institute Genomics Platform"/>
            <consortium name="The Broad Institute Genome Sequencing Center for Infectious Disease"/>
            <person name="Wu L."/>
            <person name="Ma J."/>
        </authorList>
    </citation>
    <scope>NUCLEOTIDE SEQUENCE [LARGE SCALE GENOMIC DNA]</scope>
    <source>
        <strain evidence="10 11">JCM 13250</strain>
    </source>
</reference>
<dbReference type="EC" id="3.4.21.89" evidence="4 7"/>
<comment type="caution">
    <text evidence="10">The sequence shown here is derived from an EMBL/GenBank/DDBJ whole genome shotgun (WGS) entry which is preliminary data.</text>
</comment>
<feature type="compositionally biased region" description="Basic and acidic residues" evidence="8">
    <location>
        <begin position="11"/>
        <end position="21"/>
    </location>
</feature>
<evidence type="ECO:0000256" key="5">
    <source>
        <dbReference type="ARBA" id="ARBA00022670"/>
    </source>
</evidence>
<accession>A0ABN2MBB5</accession>
<dbReference type="RefSeq" id="WP_344135488.1">
    <property type="nucleotide sequence ID" value="NZ_BAAALT010000156.1"/>
</dbReference>
<sequence>MSAGTGPLDAGRSDDPVDHPEPAGGAAARAARALLTWAVRGRSAHGTEWGEAMLRELDEVDGGRQRLRWAVSGAWTAWRDRLRHLPESRMIAAVPRPLRPVVSVLATFLVTLGALTLVNHVALSVSYIPSGSMEPTLAIGDRVLVDRIGFRITGLEYGDIVTFTRDDGVSTDKTFIKRVVGLPGDVMSCAGGHLTRNGDPVDESYLPAGTVTAAGVGERPAADCQPVTVPDGEIFVLGDHREISIDSRTFGSVREDAVEGRVLGTIWS</sequence>
<evidence type="ECO:0000256" key="7">
    <source>
        <dbReference type="RuleBase" id="RU362042"/>
    </source>
</evidence>
<dbReference type="SUPFAM" id="SSF51306">
    <property type="entry name" value="LexA/Signal peptidase"/>
    <property type="match status" value="1"/>
</dbReference>
<dbReference type="EMBL" id="BAAALT010000156">
    <property type="protein sequence ID" value="GAA1818556.1"/>
    <property type="molecule type" value="Genomic_DNA"/>
</dbReference>
<gene>
    <name evidence="10" type="ORF">GCM10009682_44030</name>
</gene>
<dbReference type="Pfam" id="PF10502">
    <property type="entry name" value="Peptidase_S26"/>
    <property type="match status" value="1"/>
</dbReference>
<dbReference type="PRINTS" id="PR00727">
    <property type="entry name" value="LEADERPTASE"/>
</dbReference>
<evidence type="ECO:0000256" key="6">
    <source>
        <dbReference type="ARBA" id="ARBA00022801"/>
    </source>
</evidence>
<evidence type="ECO:0000259" key="9">
    <source>
        <dbReference type="Pfam" id="PF10502"/>
    </source>
</evidence>
<comment type="catalytic activity">
    <reaction evidence="1 7">
        <text>Cleavage of hydrophobic, N-terminal signal or leader sequences from secreted and periplasmic proteins.</text>
        <dbReference type="EC" id="3.4.21.89"/>
    </reaction>
</comment>
<evidence type="ECO:0000313" key="11">
    <source>
        <dbReference type="Proteomes" id="UP001500218"/>
    </source>
</evidence>
<evidence type="ECO:0000256" key="3">
    <source>
        <dbReference type="ARBA" id="ARBA00009370"/>
    </source>
</evidence>
<keyword evidence="6 7" id="KW-0378">Hydrolase</keyword>
<dbReference type="InterPro" id="IPR036286">
    <property type="entry name" value="LexA/Signal_pep-like_sf"/>
</dbReference>
<dbReference type="NCBIfam" id="TIGR02227">
    <property type="entry name" value="sigpep_I_bact"/>
    <property type="match status" value="1"/>
</dbReference>
<dbReference type="PROSITE" id="PS00501">
    <property type="entry name" value="SPASE_I_1"/>
    <property type="match status" value="1"/>
</dbReference>
<dbReference type="InterPro" id="IPR019533">
    <property type="entry name" value="Peptidase_S26"/>
</dbReference>
<organism evidence="10 11">
    <name type="scientific">Luedemannella flava</name>
    <dbReference type="NCBI Taxonomy" id="349316"/>
    <lineage>
        <taxon>Bacteria</taxon>
        <taxon>Bacillati</taxon>
        <taxon>Actinomycetota</taxon>
        <taxon>Actinomycetes</taxon>
        <taxon>Micromonosporales</taxon>
        <taxon>Micromonosporaceae</taxon>
        <taxon>Luedemannella</taxon>
    </lineage>
</organism>
<evidence type="ECO:0000256" key="4">
    <source>
        <dbReference type="ARBA" id="ARBA00013208"/>
    </source>
</evidence>
<evidence type="ECO:0000256" key="8">
    <source>
        <dbReference type="SAM" id="MobiDB-lite"/>
    </source>
</evidence>
<evidence type="ECO:0000256" key="1">
    <source>
        <dbReference type="ARBA" id="ARBA00000677"/>
    </source>
</evidence>
<feature type="domain" description="Peptidase S26" evidence="9">
    <location>
        <begin position="103"/>
        <end position="267"/>
    </location>
</feature>
<comment type="subcellular location">
    <subcellularLocation>
        <location evidence="2">Cell membrane</location>
        <topology evidence="2">Single-pass type II membrane protein</topology>
    </subcellularLocation>
    <subcellularLocation>
        <location evidence="7">Membrane</location>
        <topology evidence="7">Single-pass type II membrane protein</topology>
    </subcellularLocation>
</comment>
<protein>
    <recommendedName>
        <fullName evidence="4 7">Signal peptidase I</fullName>
        <ecNumber evidence="4 7">3.4.21.89</ecNumber>
    </recommendedName>
</protein>
<comment type="similarity">
    <text evidence="3 7">Belongs to the peptidase S26 family.</text>
</comment>
<dbReference type="InterPro" id="IPR000223">
    <property type="entry name" value="Pept_S26A_signal_pept_1"/>
</dbReference>
<dbReference type="CDD" id="cd06530">
    <property type="entry name" value="S26_SPase_I"/>
    <property type="match status" value="1"/>
</dbReference>
<dbReference type="PANTHER" id="PTHR43390">
    <property type="entry name" value="SIGNAL PEPTIDASE I"/>
    <property type="match status" value="1"/>
</dbReference>
<feature type="region of interest" description="Disordered" evidence="8">
    <location>
        <begin position="1"/>
        <end position="25"/>
    </location>
</feature>